<keyword evidence="5" id="KW-0680">Restriction system</keyword>
<dbReference type="PROSITE" id="PS00095">
    <property type="entry name" value="C5_MTASE_2"/>
    <property type="match status" value="1"/>
</dbReference>
<dbReference type="SUPFAM" id="SSF53335">
    <property type="entry name" value="S-adenosyl-L-methionine-dependent methyltransferases"/>
    <property type="match status" value="1"/>
</dbReference>
<evidence type="ECO:0000313" key="10">
    <source>
        <dbReference type="Proteomes" id="UP000474957"/>
    </source>
</evidence>
<evidence type="ECO:0000256" key="6">
    <source>
        <dbReference type="ARBA" id="ARBA00047422"/>
    </source>
</evidence>
<gene>
    <name evidence="9" type="primary">dcm</name>
    <name evidence="9" type="ORF">GE300_21625</name>
</gene>
<name>A0A6L5Z6F3_9RHOB</name>
<dbReference type="NCBIfam" id="TIGR00675">
    <property type="entry name" value="dcm"/>
    <property type="match status" value="1"/>
</dbReference>
<organism evidence="9 10">
    <name type="scientific">Halovulum marinum</name>
    <dbReference type="NCBI Taxonomy" id="2662447"/>
    <lineage>
        <taxon>Bacteria</taxon>
        <taxon>Pseudomonadati</taxon>
        <taxon>Pseudomonadota</taxon>
        <taxon>Alphaproteobacteria</taxon>
        <taxon>Rhodobacterales</taxon>
        <taxon>Paracoccaceae</taxon>
        <taxon>Halovulum</taxon>
    </lineage>
</organism>
<dbReference type="RefSeq" id="WP_154449658.1">
    <property type="nucleotide sequence ID" value="NZ_WIND01000046.1"/>
</dbReference>
<evidence type="ECO:0000256" key="3">
    <source>
        <dbReference type="ARBA" id="ARBA00022679"/>
    </source>
</evidence>
<keyword evidence="3 7" id="KW-0808">Transferase</keyword>
<evidence type="ECO:0000313" key="9">
    <source>
        <dbReference type="EMBL" id="MSU92146.1"/>
    </source>
</evidence>
<keyword evidence="2 7" id="KW-0489">Methyltransferase</keyword>
<evidence type="ECO:0000256" key="4">
    <source>
        <dbReference type="ARBA" id="ARBA00022691"/>
    </source>
</evidence>
<dbReference type="AlphaFoldDB" id="A0A6L5Z6F3"/>
<feature type="active site" evidence="7">
    <location>
        <position position="119"/>
    </location>
</feature>
<dbReference type="GO" id="GO:0032259">
    <property type="term" value="P:methylation"/>
    <property type="evidence" value="ECO:0007669"/>
    <property type="project" value="UniProtKB-KW"/>
</dbReference>
<dbReference type="PROSITE" id="PS51679">
    <property type="entry name" value="SAM_MT_C5"/>
    <property type="match status" value="1"/>
</dbReference>
<accession>A0A6L5Z6F3</accession>
<dbReference type="Proteomes" id="UP000474957">
    <property type="component" value="Unassembled WGS sequence"/>
</dbReference>
<dbReference type="EC" id="2.1.1.37" evidence="1"/>
<dbReference type="GO" id="GO:0003886">
    <property type="term" value="F:DNA (cytosine-5-)-methyltransferase activity"/>
    <property type="evidence" value="ECO:0007669"/>
    <property type="project" value="UniProtKB-EC"/>
</dbReference>
<proteinExistence type="inferred from homology"/>
<dbReference type="Pfam" id="PF00145">
    <property type="entry name" value="DNA_methylase"/>
    <property type="match status" value="1"/>
</dbReference>
<comment type="caution">
    <text evidence="9">The sequence shown here is derived from an EMBL/GenBank/DDBJ whole genome shotgun (WGS) entry which is preliminary data.</text>
</comment>
<keyword evidence="4 7" id="KW-0949">S-adenosyl-L-methionine</keyword>
<comment type="catalytic activity">
    <reaction evidence="6">
        <text>a 2'-deoxycytidine in DNA + S-adenosyl-L-methionine = a 5-methyl-2'-deoxycytidine in DNA + S-adenosyl-L-homocysteine + H(+)</text>
        <dbReference type="Rhea" id="RHEA:13681"/>
        <dbReference type="Rhea" id="RHEA-COMP:11369"/>
        <dbReference type="Rhea" id="RHEA-COMP:11370"/>
        <dbReference type="ChEBI" id="CHEBI:15378"/>
        <dbReference type="ChEBI" id="CHEBI:57856"/>
        <dbReference type="ChEBI" id="CHEBI:59789"/>
        <dbReference type="ChEBI" id="CHEBI:85452"/>
        <dbReference type="ChEBI" id="CHEBI:85454"/>
        <dbReference type="EC" id="2.1.1.37"/>
    </reaction>
</comment>
<dbReference type="InterPro" id="IPR031303">
    <property type="entry name" value="C5_meth_CS"/>
</dbReference>
<protein>
    <recommendedName>
        <fullName evidence="1">DNA (cytosine-5-)-methyltransferase</fullName>
        <ecNumber evidence="1">2.1.1.37</ecNumber>
    </recommendedName>
</protein>
<dbReference type="InterPro" id="IPR050390">
    <property type="entry name" value="C5-Methyltransferase"/>
</dbReference>
<dbReference type="InterPro" id="IPR029063">
    <property type="entry name" value="SAM-dependent_MTases_sf"/>
</dbReference>
<evidence type="ECO:0000256" key="8">
    <source>
        <dbReference type="RuleBase" id="RU000416"/>
    </source>
</evidence>
<reference evidence="9 10" key="1">
    <citation type="submission" date="2019-10" db="EMBL/GenBank/DDBJ databases">
        <title>Cognatihalovulum marinum gen. nov. sp. nov., a new member of the family Rhodobacteraceae isolated from deep seawater of the Northwest Indian Ocean.</title>
        <authorList>
            <person name="Ruan C."/>
            <person name="Wang J."/>
            <person name="Zheng X."/>
            <person name="Song L."/>
            <person name="Zhu Y."/>
            <person name="Huang Y."/>
            <person name="Lu Z."/>
            <person name="Du W."/>
            <person name="Huang L."/>
            <person name="Dai X."/>
        </authorList>
    </citation>
    <scope>NUCLEOTIDE SEQUENCE [LARGE SCALE GENOMIC DNA]</scope>
    <source>
        <strain evidence="9 10">2CG4</strain>
    </source>
</reference>
<evidence type="ECO:0000256" key="1">
    <source>
        <dbReference type="ARBA" id="ARBA00011975"/>
    </source>
</evidence>
<comment type="similarity">
    <text evidence="7 8">Belongs to the class I-like SAM-binding methyltransferase superfamily. C5-methyltransferase family.</text>
</comment>
<evidence type="ECO:0000256" key="5">
    <source>
        <dbReference type="ARBA" id="ARBA00022747"/>
    </source>
</evidence>
<dbReference type="InterPro" id="IPR001525">
    <property type="entry name" value="C5_MeTfrase"/>
</dbReference>
<dbReference type="GO" id="GO:0009307">
    <property type="term" value="P:DNA restriction-modification system"/>
    <property type="evidence" value="ECO:0007669"/>
    <property type="project" value="UniProtKB-KW"/>
</dbReference>
<dbReference type="PANTHER" id="PTHR10629:SF52">
    <property type="entry name" value="DNA (CYTOSINE-5)-METHYLTRANSFERASE 1"/>
    <property type="match status" value="1"/>
</dbReference>
<dbReference type="Gene3D" id="3.40.50.150">
    <property type="entry name" value="Vaccinia Virus protein VP39"/>
    <property type="match status" value="1"/>
</dbReference>
<evidence type="ECO:0000256" key="7">
    <source>
        <dbReference type="PROSITE-ProRule" id="PRU01016"/>
    </source>
</evidence>
<sequence length="519" mass="57372">MSLDAEVKRAFSRGLNVSSNVFVSKLARMRAGKPARVLDLFAGCGGLSLGFHAAGFKIVGAVEFDRDAARSHGHNFHPGQEAHAQAIDITATGPDALAAKLDLGQTDQAVDLIIGGPPCQAFARVGRPKLREVDEHPEAFRHDPRARLYQEYLHYVEAFKPIAVLMENVPDVLNHGGQNLAEEICEVLEAKGYVAGYTLLNAAFYGVPQMRERMFLMAYRREVVDRIVFPEPTHWVKLPPGYEGSRAVALKFLKKDRLLEDAFDYLPPPEAVPDLTPAVTAKQALGDLPPIDARKELAKGRLKRGARRFDQIMPYGEAVRLSAYAQLMRSWPRFEAGNGLTDHVIRYLPRDYPLFARLNPGDQYPEAFQHANTMFEEALAARAAEGKPLREGSAAYDALKKSIVPPYDPGKFPNKWRKMWADAPARTLMAHLGKDSYSHIHYDHDQARTISVREAARLQSFPDGFTFLGTMNPAFRQIGNAVPPLMAKAIATQMAATLQISEESDYGHCTAAGTLQASA</sequence>
<keyword evidence="10" id="KW-1185">Reference proteome</keyword>
<dbReference type="Gene3D" id="3.90.120.10">
    <property type="entry name" value="DNA Methylase, subunit A, domain 2"/>
    <property type="match status" value="1"/>
</dbReference>
<dbReference type="PANTHER" id="PTHR10629">
    <property type="entry name" value="CYTOSINE-SPECIFIC METHYLTRANSFERASE"/>
    <property type="match status" value="1"/>
</dbReference>
<dbReference type="PRINTS" id="PR00105">
    <property type="entry name" value="C5METTRFRASE"/>
</dbReference>
<evidence type="ECO:0000256" key="2">
    <source>
        <dbReference type="ARBA" id="ARBA00022603"/>
    </source>
</evidence>
<dbReference type="EMBL" id="WIND01000046">
    <property type="protein sequence ID" value="MSU92146.1"/>
    <property type="molecule type" value="Genomic_DNA"/>
</dbReference>